<organism evidence="4 5">
    <name type="scientific">Paenibacillus septentrionalis</name>
    <dbReference type="NCBI Taxonomy" id="429342"/>
    <lineage>
        <taxon>Bacteria</taxon>
        <taxon>Bacillati</taxon>
        <taxon>Bacillota</taxon>
        <taxon>Bacilli</taxon>
        <taxon>Bacillales</taxon>
        <taxon>Paenibacillaceae</taxon>
        <taxon>Paenibacillus</taxon>
    </lineage>
</organism>
<dbReference type="GO" id="GO:0016787">
    <property type="term" value="F:hydrolase activity"/>
    <property type="evidence" value="ECO:0007669"/>
    <property type="project" value="UniProtKB-KW"/>
</dbReference>
<gene>
    <name evidence="4" type="ORF">ACFP56_11140</name>
</gene>
<dbReference type="InterPro" id="IPR050272">
    <property type="entry name" value="Isochorismatase-like_hydrls"/>
</dbReference>
<proteinExistence type="inferred from homology"/>
<dbReference type="Proteomes" id="UP001596233">
    <property type="component" value="Unassembled WGS sequence"/>
</dbReference>
<dbReference type="PANTHER" id="PTHR43540">
    <property type="entry name" value="PEROXYUREIDOACRYLATE/UREIDOACRYLATE AMIDOHYDROLASE-RELATED"/>
    <property type="match status" value="1"/>
</dbReference>
<evidence type="ECO:0000256" key="2">
    <source>
        <dbReference type="ARBA" id="ARBA00022801"/>
    </source>
</evidence>
<evidence type="ECO:0000313" key="4">
    <source>
        <dbReference type="EMBL" id="MFC6333179.1"/>
    </source>
</evidence>
<dbReference type="RefSeq" id="WP_379234363.1">
    <property type="nucleotide sequence ID" value="NZ_JBHSTE010000003.1"/>
</dbReference>
<dbReference type="CDD" id="cd00431">
    <property type="entry name" value="cysteine_hydrolases"/>
    <property type="match status" value="1"/>
</dbReference>
<feature type="domain" description="Isochorismatase-like" evidence="3">
    <location>
        <begin position="9"/>
        <end position="197"/>
    </location>
</feature>
<dbReference type="InterPro" id="IPR000868">
    <property type="entry name" value="Isochorismatase-like_dom"/>
</dbReference>
<reference evidence="5" key="1">
    <citation type="journal article" date="2019" name="Int. J. Syst. Evol. Microbiol.">
        <title>The Global Catalogue of Microorganisms (GCM) 10K type strain sequencing project: providing services to taxonomists for standard genome sequencing and annotation.</title>
        <authorList>
            <consortium name="The Broad Institute Genomics Platform"/>
            <consortium name="The Broad Institute Genome Sequencing Center for Infectious Disease"/>
            <person name="Wu L."/>
            <person name="Ma J."/>
        </authorList>
    </citation>
    <scope>NUCLEOTIDE SEQUENCE [LARGE SCALE GENOMIC DNA]</scope>
    <source>
        <strain evidence="5">PCU 280</strain>
    </source>
</reference>
<evidence type="ECO:0000256" key="1">
    <source>
        <dbReference type="ARBA" id="ARBA00006336"/>
    </source>
</evidence>
<dbReference type="PANTHER" id="PTHR43540:SF6">
    <property type="entry name" value="ISOCHORISMATASE-LIKE DOMAIN-CONTAINING PROTEIN"/>
    <property type="match status" value="1"/>
</dbReference>
<keyword evidence="5" id="KW-1185">Reference proteome</keyword>
<dbReference type="EMBL" id="JBHSTE010000003">
    <property type="protein sequence ID" value="MFC6333179.1"/>
    <property type="molecule type" value="Genomic_DNA"/>
</dbReference>
<dbReference type="Pfam" id="PF00857">
    <property type="entry name" value="Isochorismatase"/>
    <property type="match status" value="1"/>
</dbReference>
<evidence type="ECO:0000313" key="5">
    <source>
        <dbReference type="Proteomes" id="UP001596233"/>
    </source>
</evidence>
<dbReference type="Gene3D" id="3.40.50.850">
    <property type="entry name" value="Isochorismatase-like"/>
    <property type="match status" value="1"/>
</dbReference>
<comment type="caution">
    <text evidence="4">The sequence shown here is derived from an EMBL/GenBank/DDBJ whole genome shotgun (WGS) entry which is preliminary data.</text>
</comment>
<sequence length="206" mass="23088">MDKSLKEHSALLIIDVQQDFCGPTGLMAHYNADLSMIDGAVDRIELLTDHAHAQRIPVIYVSLVTRPQTDSRAMKAWYARQGMDGEQAVALCRDGSPGAEWYRVKPAAEDYIVEKQRYSAFVATNLELLLQQLQIKRLIVTGVTTECCVDSTVRDGFMKDYEMFVVEDACAAYELEMHAMSIKIIGLNFATIMSTEQVLTSWNGVE</sequence>
<dbReference type="InterPro" id="IPR036380">
    <property type="entry name" value="Isochorismatase-like_sf"/>
</dbReference>
<protein>
    <submittedName>
        <fullName evidence="4">Cysteine hydrolase family protein</fullName>
    </submittedName>
</protein>
<evidence type="ECO:0000259" key="3">
    <source>
        <dbReference type="Pfam" id="PF00857"/>
    </source>
</evidence>
<comment type="similarity">
    <text evidence="1">Belongs to the isochorismatase family.</text>
</comment>
<accession>A0ABW1V319</accession>
<dbReference type="SUPFAM" id="SSF52499">
    <property type="entry name" value="Isochorismatase-like hydrolases"/>
    <property type="match status" value="1"/>
</dbReference>
<name>A0ABW1V319_9BACL</name>
<keyword evidence="2 4" id="KW-0378">Hydrolase</keyword>